<name>C0GGZ9_DETAL</name>
<gene>
    <name evidence="4" type="ORF">DealDRAFT_1758</name>
</gene>
<dbReference type="eggNOG" id="COG0834">
    <property type="taxonomic scope" value="Bacteria"/>
</dbReference>
<dbReference type="Gene3D" id="3.40.190.10">
    <property type="entry name" value="Periplasmic binding protein-like II"/>
    <property type="match status" value="2"/>
</dbReference>
<sequence>MLKKKNLLFLIIAVSILALAVVGCGDNNEPAPDNNNNNNGNDNGEAVGDGSLQRVLDAGEFHVVGSGGYRPFNYFDEDGEIVGFDVDTGAAIAERLGVELNYGDTAWDGIIEGLRAGRYDAVLGSMAITDERLEVVSFTIPYYYSGAQLVVREDSGITDPSEMDGLTIGVATGTTFADDAEELGATVSYYEDDNQTLMELINGRIDGVITDRVVAIVNIDGMQGGDQLTMAGDLLRLEQMALALRQDDEELLAELNEILEEMHADGTLRAISEEWLGEDITVDQ</sequence>
<dbReference type="AlphaFoldDB" id="C0GGZ9"/>
<reference evidence="4 5" key="1">
    <citation type="submission" date="2009-02" db="EMBL/GenBank/DDBJ databases">
        <title>Sequencing of the draft genome and assembly of Dethiobacter alkaliphilus AHT 1.</title>
        <authorList>
            <consortium name="US DOE Joint Genome Institute (JGI-PGF)"/>
            <person name="Lucas S."/>
            <person name="Copeland A."/>
            <person name="Lapidus A."/>
            <person name="Glavina del Rio T."/>
            <person name="Dalin E."/>
            <person name="Tice H."/>
            <person name="Bruce D."/>
            <person name="Goodwin L."/>
            <person name="Pitluck S."/>
            <person name="Larimer F."/>
            <person name="Land M.L."/>
            <person name="Hauser L."/>
            <person name="Muyzer G."/>
        </authorList>
    </citation>
    <scope>NUCLEOTIDE SEQUENCE [LARGE SCALE GENOMIC DNA]</scope>
    <source>
        <strain evidence="4 5">AHT 1</strain>
    </source>
</reference>
<evidence type="ECO:0000313" key="4">
    <source>
        <dbReference type="EMBL" id="EEG77301.1"/>
    </source>
</evidence>
<dbReference type="CDD" id="cd13713">
    <property type="entry name" value="PBP2_Cystine_like_1"/>
    <property type="match status" value="1"/>
</dbReference>
<evidence type="ECO:0000256" key="2">
    <source>
        <dbReference type="SAM" id="SignalP"/>
    </source>
</evidence>
<organism evidence="4 5">
    <name type="scientific">Dethiobacter alkaliphilus AHT 1</name>
    <dbReference type="NCBI Taxonomy" id="555088"/>
    <lineage>
        <taxon>Bacteria</taxon>
        <taxon>Bacillati</taxon>
        <taxon>Bacillota</taxon>
        <taxon>Dethiobacteria</taxon>
        <taxon>Dethiobacterales</taxon>
        <taxon>Dethiobacteraceae</taxon>
        <taxon>Dethiobacter</taxon>
    </lineage>
</organism>
<dbReference type="PANTHER" id="PTHR35936:SF19">
    <property type="entry name" value="AMINO-ACID-BINDING PROTEIN YXEM-RELATED"/>
    <property type="match status" value="1"/>
</dbReference>
<accession>C0GGZ9</accession>
<proteinExistence type="predicted"/>
<dbReference type="STRING" id="555088.DealDRAFT_1758"/>
<comment type="caution">
    <text evidence="4">The sequence shown here is derived from an EMBL/GenBank/DDBJ whole genome shotgun (WGS) entry which is preliminary data.</text>
</comment>
<evidence type="ECO:0000313" key="5">
    <source>
        <dbReference type="Proteomes" id="UP000006443"/>
    </source>
</evidence>
<feature type="domain" description="Solute-binding protein family 3/N-terminal" evidence="3">
    <location>
        <begin position="60"/>
        <end position="279"/>
    </location>
</feature>
<dbReference type="Proteomes" id="UP000006443">
    <property type="component" value="Unassembled WGS sequence"/>
</dbReference>
<feature type="signal peptide" evidence="2">
    <location>
        <begin position="1"/>
        <end position="20"/>
    </location>
</feature>
<dbReference type="EMBL" id="ACJM01000008">
    <property type="protein sequence ID" value="EEG77301.1"/>
    <property type="molecule type" value="Genomic_DNA"/>
</dbReference>
<dbReference type="SUPFAM" id="SSF53850">
    <property type="entry name" value="Periplasmic binding protein-like II"/>
    <property type="match status" value="1"/>
</dbReference>
<dbReference type="PROSITE" id="PS51257">
    <property type="entry name" value="PROKAR_LIPOPROTEIN"/>
    <property type="match status" value="1"/>
</dbReference>
<dbReference type="InterPro" id="IPR001638">
    <property type="entry name" value="Solute-binding_3/MltF_N"/>
</dbReference>
<feature type="chain" id="PRO_5039064558" evidence="2">
    <location>
        <begin position="21"/>
        <end position="284"/>
    </location>
</feature>
<evidence type="ECO:0000259" key="3">
    <source>
        <dbReference type="SMART" id="SM00062"/>
    </source>
</evidence>
<keyword evidence="5" id="KW-1185">Reference proteome</keyword>
<dbReference type="PANTHER" id="PTHR35936">
    <property type="entry name" value="MEMBRANE-BOUND LYTIC MUREIN TRANSGLYCOSYLASE F"/>
    <property type="match status" value="1"/>
</dbReference>
<evidence type="ECO:0000256" key="1">
    <source>
        <dbReference type="ARBA" id="ARBA00022729"/>
    </source>
</evidence>
<dbReference type="Pfam" id="PF00497">
    <property type="entry name" value="SBP_bac_3"/>
    <property type="match status" value="1"/>
</dbReference>
<dbReference type="SMART" id="SM00062">
    <property type="entry name" value="PBPb"/>
    <property type="match status" value="1"/>
</dbReference>
<protein>
    <submittedName>
        <fullName evidence="4">Extracellular solute-binding protein family 3</fullName>
    </submittedName>
</protein>
<dbReference type="RefSeq" id="WP_008516686.1">
    <property type="nucleotide sequence ID" value="NZ_ACJM01000008.1"/>
</dbReference>
<keyword evidence="1 2" id="KW-0732">Signal</keyword>